<evidence type="ECO:0000256" key="1">
    <source>
        <dbReference type="SAM" id="MobiDB-lite"/>
    </source>
</evidence>
<dbReference type="STRING" id="1423730.FC75_GL001446"/>
<protein>
    <submittedName>
        <fullName evidence="2">Uncharacterized protein</fullName>
    </submittedName>
</protein>
<dbReference type="PATRIC" id="fig|1423730.4.peg.1517"/>
<proteinExistence type="predicted"/>
<evidence type="ECO:0000313" key="3">
    <source>
        <dbReference type="Proteomes" id="UP000050865"/>
    </source>
</evidence>
<organism evidence="2 3">
    <name type="scientific">Lacticaseibacillus camelliae DSM 22697 = JCM 13995</name>
    <dbReference type="NCBI Taxonomy" id="1423730"/>
    <lineage>
        <taxon>Bacteria</taxon>
        <taxon>Bacillati</taxon>
        <taxon>Bacillota</taxon>
        <taxon>Bacilli</taxon>
        <taxon>Lactobacillales</taxon>
        <taxon>Lactobacillaceae</taxon>
        <taxon>Lacticaseibacillus</taxon>
    </lineage>
</organism>
<gene>
    <name evidence="2" type="ORF">FC75_GL001446</name>
</gene>
<evidence type="ECO:0000313" key="2">
    <source>
        <dbReference type="EMBL" id="KRN23590.1"/>
    </source>
</evidence>
<dbReference type="EMBL" id="AYZJ01000027">
    <property type="protein sequence ID" value="KRN23590.1"/>
    <property type="molecule type" value="Genomic_DNA"/>
</dbReference>
<feature type="region of interest" description="Disordered" evidence="1">
    <location>
        <begin position="1"/>
        <end position="21"/>
    </location>
</feature>
<keyword evidence="3" id="KW-1185">Reference proteome</keyword>
<sequence>MFAAGGCAKKATKPASSSSKTVITSRQYTTQQLQARYVKVADVVIKPLNQASYKQSAETIKASVKTGQAKLNQIALQLADNQSNPALTKALQSYVKAAQTTLTTMVGTDQAAYNTASKNFFTQCQTLGQRDFGGQLPQSVIDYSKRTQAAAKASSSDSTSSSSSLQSADSSSASSKNE</sequence>
<dbReference type="AlphaFoldDB" id="A0A0R2F7E9"/>
<comment type="caution">
    <text evidence="2">The sequence shown here is derived from an EMBL/GenBank/DDBJ whole genome shotgun (WGS) entry which is preliminary data.</text>
</comment>
<name>A0A0R2F7E9_9LACO</name>
<dbReference type="Proteomes" id="UP000050865">
    <property type="component" value="Unassembled WGS sequence"/>
</dbReference>
<accession>A0A0R2F7E9</accession>
<reference evidence="2 3" key="1">
    <citation type="journal article" date="2015" name="Genome Announc.">
        <title>Expanding the biotechnology potential of lactobacilli through comparative genomics of 213 strains and associated genera.</title>
        <authorList>
            <person name="Sun Z."/>
            <person name="Harris H.M."/>
            <person name="McCann A."/>
            <person name="Guo C."/>
            <person name="Argimon S."/>
            <person name="Zhang W."/>
            <person name="Yang X."/>
            <person name="Jeffery I.B."/>
            <person name="Cooney J.C."/>
            <person name="Kagawa T.F."/>
            <person name="Liu W."/>
            <person name="Song Y."/>
            <person name="Salvetti E."/>
            <person name="Wrobel A."/>
            <person name="Rasinkangas P."/>
            <person name="Parkhill J."/>
            <person name="Rea M.C."/>
            <person name="O'Sullivan O."/>
            <person name="Ritari J."/>
            <person name="Douillard F.P."/>
            <person name="Paul Ross R."/>
            <person name="Yang R."/>
            <person name="Briner A.E."/>
            <person name="Felis G.E."/>
            <person name="de Vos W.M."/>
            <person name="Barrangou R."/>
            <person name="Klaenhammer T.R."/>
            <person name="Caufield P.W."/>
            <person name="Cui Y."/>
            <person name="Zhang H."/>
            <person name="O'Toole P.W."/>
        </authorList>
    </citation>
    <scope>NUCLEOTIDE SEQUENCE [LARGE SCALE GENOMIC DNA]</scope>
    <source>
        <strain evidence="2 3">DSM 22697</strain>
    </source>
</reference>
<feature type="region of interest" description="Disordered" evidence="1">
    <location>
        <begin position="147"/>
        <end position="178"/>
    </location>
</feature>